<feature type="transmembrane region" description="Helical" evidence="2">
    <location>
        <begin position="12"/>
        <end position="31"/>
    </location>
</feature>
<feature type="domain" description="C-type lectin" evidence="3">
    <location>
        <begin position="91"/>
        <end position="215"/>
    </location>
</feature>
<dbReference type="SUPFAM" id="SSF56436">
    <property type="entry name" value="C-type lectin-like"/>
    <property type="match status" value="1"/>
</dbReference>
<dbReference type="RefSeq" id="XP_026173353.1">
    <property type="nucleotide sequence ID" value="XM_026317568.2"/>
</dbReference>
<reference evidence="4" key="2">
    <citation type="submission" date="2025-09" db="UniProtKB">
        <authorList>
            <consortium name="Ensembl"/>
        </authorList>
    </citation>
    <scope>IDENTIFICATION</scope>
</reference>
<protein>
    <submittedName>
        <fullName evidence="4">Perlucin-like protein</fullName>
    </submittedName>
</protein>
<dbReference type="InParanoid" id="A0A3Q3RMW7"/>
<dbReference type="CDD" id="cd03590">
    <property type="entry name" value="CLECT_DC-SIGN_like"/>
    <property type="match status" value="1"/>
</dbReference>
<dbReference type="OrthoDB" id="10265275at2759"/>
<keyword evidence="2" id="KW-1133">Transmembrane helix</keyword>
<dbReference type="Pfam" id="PF00059">
    <property type="entry name" value="Lectin_C"/>
    <property type="match status" value="1"/>
</dbReference>
<dbReference type="InterPro" id="IPR033989">
    <property type="entry name" value="CD209-like_CTLD"/>
</dbReference>
<proteinExistence type="predicted"/>
<evidence type="ECO:0000256" key="1">
    <source>
        <dbReference type="ARBA" id="ARBA00022734"/>
    </source>
</evidence>
<keyword evidence="5" id="KW-1185">Reference proteome</keyword>
<keyword evidence="1" id="KW-0430">Lectin</keyword>
<dbReference type="InterPro" id="IPR050111">
    <property type="entry name" value="C-type_lectin/snaclec_domain"/>
</dbReference>
<reference evidence="4" key="1">
    <citation type="submission" date="2025-08" db="UniProtKB">
        <authorList>
            <consortium name="Ensembl"/>
        </authorList>
    </citation>
    <scope>IDENTIFICATION</scope>
</reference>
<keyword evidence="2" id="KW-0472">Membrane</keyword>
<keyword evidence="2" id="KW-0812">Transmembrane</keyword>
<sequence length="222" mass="25335">MNVCLWLIKVELHFYPLASSGILCVLIGLLVSEASTRPGKNLEEEVSYLKLRLSSLKNRYKFLCDQYTSLAKNYSAPAFICTQCPDGWFQVDDQCFLLTADKMDWLNSKKNCTKMDGHLAILTTKEEHDAIEKESIRFGGFYTSYWIGLTDSENEGDWKWVDKSTLTTPFWNKVKSEPDNSPMAGSEGEDCAVVESRSQTWYDVPCSFTYPRICQKDAIPLE</sequence>
<dbReference type="GeneID" id="113136611"/>
<name>A0A3Q3RMW7_9TELE</name>
<evidence type="ECO:0000313" key="4">
    <source>
        <dbReference type="Ensembl" id="ENSMAMP00000005150.1"/>
    </source>
</evidence>
<dbReference type="Gene3D" id="3.10.100.10">
    <property type="entry name" value="Mannose-Binding Protein A, subunit A"/>
    <property type="match status" value="1"/>
</dbReference>
<dbReference type="AlphaFoldDB" id="A0A3Q3RMW7"/>
<dbReference type="GeneTree" id="ENSGT01030000234575"/>
<dbReference type="InterPro" id="IPR016187">
    <property type="entry name" value="CTDL_fold"/>
</dbReference>
<evidence type="ECO:0000313" key="5">
    <source>
        <dbReference type="Proteomes" id="UP000261640"/>
    </source>
</evidence>
<dbReference type="PANTHER" id="PTHR22803">
    <property type="entry name" value="MANNOSE, PHOSPHOLIPASE, LECTIN RECEPTOR RELATED"/>
    <property type="match status" value="1"/>
</dbReference>
<accession>A0A3Q3RMW7</accession>
<organism evidence="4 5">
    <name type="scientific">Mastacembelus armatus</name>
    <name type="common">zig-zag eel</name>
    <dbReference type="NCBI Taxonomy" id="205130"/>
    <lineage>
        <taxon>Eukaryota</taxon>
        <taxon>Metazoa</taxon>
        <taxon>Chordata</taxon>
        <taxon>Craniata</taxon>
        <taxon>Vertebrata</taxon>
        <taxon>Euteleostomi</taxon>
        <taxon>Actinopterygii</taxon>
        <taxon>Neopterygii</taxon>
        <taxon>Teleostei</taxon>
        <taxon>Neoteleostei</taxon>
        <taxon>Acanthomorphata</taxon>
        <taxon>Anabantaria</taxon>
        <taxon>Synbranchiformes</taxon>
        <taxon>Mastacembelidae</taxon>
        <taxon>Mastacembelus</taxon>
    </lineage>
</organism>
<dbReference type="Ensembl" id="ENSMAMT00000005285.2">
    <property type="protein sequence ID" value="ENSMAMP00000005150.1"/>
    <property type="gene ID" value="ENSMAMG00000003470.2"/>
</dbReference>
<dbReference type="InterPro" id="IPR001304">
    <property type="entry name" value="C-type_lectin-like"/>
</dbReference>
<evidence type="ECO:0000259" key="3">
    <source>
        <dbReference type="PROSITE" id="PS50041"/>
    </source>
</evidence>
<dbReference type="Proteomes" id="UP000261640">
    <property type="component" value="Unplaced"/>
</dbReference>
<dbReference type="GO" id="GO:0030246">
    <property type="term" value="F:carbohydrate binding"/>
    <property type="evidence" value="ECO:0007669"/>
    <property type="project" value="UniProtKB-KW"/>
</dbReference>
<evidence type="ECO:0000256" key="2">
    <source>
        <dbReference type="SAM" id="Phobius"/>
    </source>
</evidence>
<dbReference type="PROSITE" id="PS50041">
    <property type="entry name" value="C_TYPE_LECTIN_2"/>
    <property type="match status" value="1"/>
</dbReference>
<dbReference type="STRING" id="205130.ENSMAMP00000005150"/>
<dbReference type="InterPro" id="IPR016186">
    <property type="entry name" value="C-type_lectin-like/link_sf"/>
</dbReference>
<dbReference type="SMART" id="SM00034">
    <property type="entry name" value="CLECT"/>
    <property type="match status" value="1"/>
</dbReference>